<keyword evidence="1" id="KW-0812">Transmembrane</keyword>
<protein>
    <recommendedName>
        <fullName evidence="4">Cytochrome C</fullName>
    </recommendedName>
</protein>
<dbReference type="InParanoid" id="D1C1Q6"/>
<gene>
    <name evidence="2" type="ordered locus">Sthe_0736</name>
</gene>
<proteinExistence type="predicted"/>
<dbReference type="RefSeq" id="WP_012871220.1">
    <property type="nucleotide sequence ID" value="NC_013523.1"/>
</dbReference>
<dbReference type="Proteomes" id="UP000002027">
    <property type="component" value="Chromosome 1"/>
</dbReference>
<dbReference type="HOGENOM" id="CLU_080177_0_0_0"/>
<keyword evidence="1" id="KW-1133">Transmembrane helix</keyword>
<feature type="transmembrane region" description="Helical" evidence="1">
    <location>
        <begin position="131"/>
        <end position="153"/>
    </location>
</feature>
<feature type="transmembrane region" description="Helical" evidence="1">
    <location>
        <begin position="36"/>
        <end position="55"/>
    </location>
</feature>
<reference evidence="3" key="1">
    <citation type="submission" date="2009-11" db="EMBL/GenBank/DDBJ databases">
        <title>The complete chromosome 1 of Sphaerobacter thermophilus DSM 20745.</title>
        <authorList>
            <person name="Lucas S."/>
            <person name="Copeland A."/>
            <person name="Lapidus A."/>
            <person name="Glavina del Rio T."/>
            <person name="Dalin E."/>
            <person name="Tice H."/>
            <person name="Bruce D."/>
            <person name="Goodwin L."/>
            <person name="Pitluck S."/>
            <person name="Kyrpides N."/>
            <person name="Mavromatis K."/>
            <person name="Ivanova N."/>
            <person name="Mikhailova N."/>
            <person name="LaButti K.M."/>
            <person name="Clum A."/>
            <person name="Sun H.I."/>
            <person name="Brettin T."/>
            <person name="Detter J.C."/>
            <person name="Han C."/>
            <person name="Larimer F."/>
            <person name="Land M."/>
            <person name="Hauser L."/>
            <person name="Markowitz V."/>
            <person name="Cheng J.F."/>
            <person name="Hugenholtz P."/>
            <person name="Woyke T."/>
            <person name="Wu D."/>
            <person name="Steenblock K."/>
            <person name="Schneider S."/>
            <person name="Pukall R."/>
            <person name="Goeker M."/>
            <person name="Klenk H.P."/>
            <person name="Eisen J.A."/>
        </authorList>
    </citation>
    <scope>NUCLEOTIDE SEQUENCE [LARGE SCALE GENOMIC DNA]</scope>
    <source>
        <strain evidence="3">ATCC 49802 / DSM 20745 / S 6022</strain>
    </source>
</reference>
<feature type="transmembrane region" description="Helical" evidence="1">
    <location>
        <begin position="190"/>
        <end position="210"/>
    </location>
</feature>
<dbReference type="STRING" id="479434.Sthe_0736"/>
<sequence length="219" mass="24089">MVSSEQATSRTFGRSAARTRERAEARRVTVRQMLPLGLLVLAAALLVGSIFLPYWEVELRAPQYPKGLTVVAYVSHLSGDVREVDGLNHYIGMMALNEAAKLERQISRYAIVAVAVLAVGSFWLRGRWKWLLVLPAILFPIIFAVDLAAWLYYAGHTLDPHAPLSSSIQPFTPPVVGEGKIGQFSTVSKFLVGFYAAVLGAVLTVVATVLSRRWDHGRT</sequence>
<evidence type="ECO:0000256" key="1">
    <source>
        <dbReference type="SAM" id="Phobius"/>
    </source>
</evidence>
<dbReference type="KEGG" id="sti:Sthe_0736"/>
<accession>D1C1Q6</accession>
<name>D1C1Q6_SPHTD</name>
<evidence type="ECO:0000313" key="2">
    <source>
        <dbReference type="EMBL" id="ACZ38173.1"/>
    </source>
</evidence>
<reference evidence="2 3" key="2">
    <citation type="journal article" date="2010" name="Stand. Genomic Sci.">
        <title>Complete genome sequence of Desulfohalobium retbaense type strain (HR(100)).</title>
        <authorList>
            <person name="Spring S."/>
            <person name="Nolan M."/>
            <person name="Lapidus A."/>
            <person name="Glavina Del Rio T."/>
            <person name="Copeland A."/>
            <person name="Tice H."/>
            <person name="Cheng J.F."/>
            <person name="Lucas S."/>
            <person name="Land M."/>
            <person name="Chen F."/>
            <person name="Bruce D."/>
            <person name="Goodwin L."/>
            <person name="Pitluck S."/>
            <person name="Ivanova N."/>
            <person name="Mavromatis K."/>
            <person name="Mikhailova N."/>
            <person name="Pati A."/>
            <person name="Chen A."/>
            <person name="Palaniappan K."/>
            <person name="Hauser L."/>
            <person name="Chang Y.J."/>
            <person name="Jeffries C.D."/>
            <person name="Munk C."/>
            <person name="Kiss H."/>
            <person name="Chain P."/>
            <person name="Han C."/>
            <person name="Brettin T."/>
            <person name="Detter J.C."/>
            <person name="Schuler E."/>
            <person name="Goker M."/>
            <person name="Rohde M."/>
            <person name="Bristow J."/>
            <person name="Eisen J.A."/>
            <person name="Markowitz V."/>
            <person name="Hugenholtz P."/>
            <person name="Kyrpides N.C."/>
            <person name="Klenk H.P."/>
        </authorList>
    </citation>
    <scope>NUCLEOTIDE SEQUENCE [LARGE SCALE GENOMIC DNA]</scope>
    <source>
        <strain evidence="3">ATCC 49802 / DSM 20745 / S 6022</strain>
    </source>
</reference>
<feature type="transmembrane region" description="Helical" evidence="1">
    <location>
        <begin position="106"/>
        <end position="124"/>
    </location>
</feature>
<organism evidence="2 3">
    <name type="scientific">Sphaerobacter thermophilus (strain ATCC 49802 / DSM 20745 / KCCM 41009 / NCIMB 13125 / S 6022)</name>
    <dbReference type="NCBI Taxonomy" id="479434"/>
    <lineage>
        <taxon>Bacteria</taxon>
        <taxon>Pseudomonadati</taxon>
        <taxon>Thermomicrobiota</taxon>
        <taxon>Thermomicrobia</taxon>
        <taxon>Sphaerobacterales</taxon>
        <taxon>Sphaerobacterineae</taxon>
        <taxon>Sphaerobacteraceae</taxon>
        <taxon>Sphaerobacter</taxon>
    </lineage>
</organism>
<dbReference type="AlphaFoldDB" id="D1C1Q6"/>
<keyword evidence="1" id="KW-0472">Membrane</keyword>
<evidence type="ECO:0000313" key="3">
    <source>
        <dbReference type="Proteomes" id="UP000002027"/>
    </source>
</evidence>
<dbReference type="eggNOG" id="COG4314">
    <property type="taxonomic scope" value="Bacteria"/>
</dbReference>
<dbReference type="EMBL" id="CP001823">
    <property type="protein sequence ID" value="ACZ38173.1"/>
    <property type="molecule type" value="Genomic_DNA"/>
</dbReference>
<keyword evidence="3" id="KW-1185">Reference proteome</keyword>
<evidence type="ECO:0008006" key="4">
    <source>
        <dbReference type="Google" id="ProtNLM"/>
    </source>
</evidence>